<dbReference type="EMBL" id="RBZM01000012">
    <property type="protein sequence ID" value="RKP46778.1"/>
    <property type="molecule type" value="Genomic_DNA"/>
</dbReference>
<evidence type="ECO:0000313" key="2">
    <source>
        <dbReference type="Proteomes" id="UP000282076"/>
    </source>
</evidence>
<reference evidence="1 2" key="1">
    <citation type="submission" date="2018-10" db="EMBL/GenBank/DDBJ databases">
        <title>Cohnella sp. M2MS4P-1, whole genome shotgun sequence.</title>
        <authorList>
            <person name="Tuo L."/>
        </authorList>
    </citation>
    <scope>NUCLEOTIDE SEQUENCE [LARGE SCALE GENOMIC DNA]</scope>
    <source>
        <strain evidence="1 2">M2MS4P-1</strain>
    </source>
</reference>
<dbReference type="OrthoDB" id="1651838at2"/>
<name>A0A494X8A0_9BACL</name>
<sequence>MEQEFHGVGGWIIVDPVKVTLKFRKSFGDGRNSTEIYLRSISAIEIREPKMFAEGFIEFIYAGNHPTPGGSAKSENKIVLATGSQYREMLKAKYLIERYIANPNFQEQNHATAEPVPHSTLSVLEEIKKAAELRDAGVLSNEEFEDFKKRLLS</sequence>
<protein>
    <recommendedName>
        <fullName evidence="3">SHOCT domain-containing protein</fullName>
    </recommendedName>
</protein>
<keyword evidence="2" id="KW-1185">Reference proteome</keyword>
<dbReference type="AlphaFoldDB" id="A0A494X8A0"/>
<gene>
    <name evidence="1" type="ORF">D7Z26_24560</name>
</gene>
<evidence type="ECO:0008006" key="3">
    <source>
        <dbReference type="Google" id="ProtNLM"/>
    </source>
</evidence>
<proteinExistence type="predicted"/>
<accession>A0A494X8A0</accession>
<evidence type="ECO:0000313" key="1">
    <source>
        <dbReference type="EMBL" id="RKP46778.1"/>
    </source>
</evidence>
<dbReference type="RefSeq" id="WP_120979679.1">
    <property type="nucleotide sequence ID" value="NZ_RBZM01000012.1"/>
</dbReference>
<dbReference type="Proteomes" id="UP000282076">
    <property type="component" value="Unassembled WGS sequence"/>
</dbReference>
<organism evidence="1 2">
    <name type="scientific">Cohnella endophytica</name>
    <dbReference type="NCBI Taxonomy" id="2419778"/>
    <lineage>
        <taxon>Bacteria</taxon>
        <taxon>Bacillati</taxon>
        <taxon>Bacillota</taxon>
        <taxon>Bacilli</taxon>
        <taxon>Bacillales</taxon>
        <taxon>Paenibacillaceae</taxon>
        <taxon>Cohnella</taxon>
    </lineage>
</organism>
<comment type="caution">
    <text evidence="1">The sequence shown here is derived from an EMBL/GenBank/DDBJ whole genome shotgun (WGS) entry which is preliminary data.</text>
</comment>